<evidence type="ECO:0000313" key="2">
    <source>
        <dbReference type="Proteomes" id="UP000005850"/>
    </source>
</evidence>
<protein>
    <submittedName>
        <fullName evidence="1">Uncharacterized protein</fullName>
    </submittedName>
</protein>
<gene>
    <name evidence="1" type="ORF">BRLA_c022680</name>
</gene>
<sequence>MHNNPVSNVDPTGNWCESKDGKWAHPGGCSSKSSKKSHDNDHSGDFIIENGKVIGAFKYDDGSGARELEGFEDPFTYITGVGGLLKGAIKAGAKKASQEATATFIKMDLQFFSKNIGQGWIKHEVYNEVRNRFGKEGIGVFLKAMQKGIVGPESMSGIKRLSGNGIKFGKKTYQYQIKVLDKRYGDWRVYGNYDKKSGHIIFDYFDKGKH</sequence>
<dbReference type="HOGENOM" id="CLU_1308160_0_0_9"/>
<proteinExistence type="predicted"/>
<dbReference type="EMBL" id="CP007806">
    <property type="protein sequence ID" value="AIG26589.1"/>
    <property type="molecule type" value="Genomic_DNA"/>
</dbReference>
<accession>A0A075R402</accession>
<evidence type="ECO:0000313" key="1">
    <source>
        <dbReference type="EMBL" id="AIG26589.1"/>
    </source>
</evidence>
<dbReference type="KEGG" id="blr:BRLA_c022680"/>
<reference evidence="1 2" key="1">
    <citation type="journal article" date="2011" name="J. Bacteriol.">
        <title>Genome sequence of Brevibacillus laterosporus LMG 15441, a pathogen of invertebrates.</title>
        <authorList>
            <person name="Djukic M."/>
            <person name="Poehlein A."/>
            <person name="Thurmer A."/>
            <person name="Daniel R."/>
        </authorList>
    </citation>
    <scope>NUCLEOTIDE SEQUENCE [LARGE SCALE GENOMIC DNA]</scope>
    <source>
        <strain evidence="1 2">LMG 15441</strain>
    </source>
</reference>
<keyword evidence="2" id="KW-1185">Reference proteome</keyword>
<dbReference type="Proteomes" id="UP000005850">
    <property type="component" value="Chromosome"/>
</dbReference>
<name>A0A075R402_BRELA</name>
<dbReference type="eggNOG" id="ENOG5033NBE">
    <property type="taxonomic scope" value="Bacteria"/>
</dbReference>
<dbReference type="STRING" id="1042163.BRLA_c022680"/>
<organism evidence="1 2">
    <name type="scientific">Brevibacillus laterosporus LMG 15441</name>
    <dbReference type="NCBI Taxonomy" id="1042163"/>
    <lineage>
        <taxon>Bacteria</taxon>
        <taxon>Bacillati</taxon>
        <taxon>Bacillota</taxon>
        <taxon>Bacilli</taxon>
        <taxon>Bacillales</taxon>
        <taxon>Paenibacillaceae</taxon>
        <taxon>Brevibacillus</taxon>
    </lineage>
</organism>
<dbReference type="AlphaFoldDB" id="A0A075R402"/>